<feature type="region of interest" description="Disordered" evidence="1">
    <location>
        <begin position="1"/>
        <end position="26"/>
    </location>
</feature>
<evidence type="ECO:0000256" key="1">
    <source>
        <dbReference type="SAM" id="MobiDB-lite"/>
    </source>
</evidence>
<keyword evidence="3" id="KW-1185">Reference proteome</keyword>
<dbReference type="AlphaFoldDB" id="A0AAV7VN97"/>
<dbReference type="Proteomes" id="UP001066276">
    <property type="component" value="Chromosome 2_1"/>
</dbReference>
<accession>A0AAV7VN97</accession>
<protein>
    <submittedName>
        <fullName evidence="2">Uncharacterized protein</fullName>
    </submittedName>
</protein>
<evidence type="ECO:0000313" key="3">
    <source>
        <dbReference type="Proteomes" id="UP001066276"/>
    </source>
</evidence>
<name>A0AAV7VN97_PLEWA</name>
<gene>
    <name evidence="2" type="ORF">NDU88_006647</name>
</gene>
<dbReference type="EMBL" id="JANPWB010000003">
    <property type="protein sequence ID" value="KAJ1202852.1"/>
    <property type="molecule type" value="Genomic_DNA"/>
</dbReference>
<reference evidence="2" key="1">
    <citation type="journal article" date="2022" name="bioRxiv">
        <title>Sequencing and chromosome-scale assembly of the giantPleurodeles waltlgenome.</title>
        <authorList>
            <person name="Brown T."/>
            <person name="Elewa A."/>
            <person name="Iarovenko S."/>
            <person name="Subramanian E."/>
            <person name="Araus A.J."/>
            <person name="Petzold A."/>
            <person name="Susuki M."/>
            <person name="Suzuki K.-i.T."/>
            <person name="Hayashi T."/>
            <person name="Toyoda A."/>
            <person name="Oliveira C."/>
            <person name="Osipova E."/>
            <person name="Leigh N.D."/>
            <person name="Simon A."/>
            <person name="Yun M.H."/>
        </authorList>
    </citation>
    <scope>NUCLEOTIDE SEQUENCE</scope>
    <source>
        <strain evidence="2">20211129_DDA</strain>
        <tissue evidence="2">Liver</tissue>
    </source>
</reference>
<organism evidence="2 3">
    <name type="scientific">Pleurodeles waltl</name>
    <name type="common">Iberian ribbed newt</name>
    <dbReference type="NCBI Taxonomy" id="8319"/>
    <lineage>
        <taxon>Eukaryota</taxon>
        <taxon>Metazoa</taxon>
        <taxon>Chordata</taxon>
        <taxon>Craniata</taxon>
        <taxon>Vertebrata</taxon>
        <taxon>Euteleostomi</taxon>
        <taxon>Amphibia</taxon>
        <taxon>Batrachia</taxon>
        <taxon>Caudata</taxon>
        <taxon>Salamandroidea</taxon>
        <taxon>Salamandridae</taxon>
        <taxon>Pleurodelinae</taxon>
        <taxon>Pleurodeles</taxon>
    </lineage>
</organism>
<sequence>MESSGGTSRVIAGAPAQQGSEEELSDGPMCSARMMRQVVLCFCGPEAMLQKVCPPKSCARPGCRYVIVFIECRRYWWPTLRSGRALSPARPWAIQNV</sequence>
<comment type="caution">
    <text evidence="2">The sequence shown here is derived from an EMBL/GenBank/DDBJ whole genome shotgun (WGS) entry which is preliminary data.</text>
</comment>
<evidence type="ECO:0000313" key="2">
    <source>
        <dbReference type="EMBL" id="KAJ1202852.1"/>
    </source>
</evidence>
<proteinExistence type="predicted"/>